<dbReference type="RefSeq" id="WP_377305164.1">
    <property type="nucleotide sequence ID" value="NZ_CP180191.1"/>
</dbReference>
<keyword evidence="2" id="KW-1185">Reference proteome</keyword>
<sequence length="279" mass="31504">MAAFHRYDLEDVLAVWPQDLSWRRERELGVPLMRAPYGINLYAGCSSVEPDGLALGRSWEYPNAPFRLLGTHLTEISSRVSVMRAPIFAEAMNALFPTYKITNVRRIAAFLGQTIVESNGFADLEENLNYRAETVTRIFGNRLPGDGSKAEDYAHNPEKLANLAYAGRFGNGDAASGDGWRYRGRGLIQTTFKDNYAVVERETKLGVLSNPDLLLQPYNAVWSACVFWKQTDLNRLADANNIKDLTKRVNAARLHLEERVNCTERAHRVLARALGWTRR</sequence>
<keyword evidence="1" id="KW-0378">Hydrolase</keyword>
<dbReference type="GO" id="GO:0016787">
    <property type="term" value="F:hydrolase activity"/>
    <property type="evidence" value="ECO:0007669"/>
    <property type="project" value="UniProtKB-KW"/>
</dbReference>
<dbReference type="EMBL" id="JBHRTI010000010">
    <property type="protein sequence ID" value="MFC3148849.1"/>
    <property type="molecule type" value="Genomic_DNA"/>
</dbReference>
<dbReference type="Proteomes" id="UP001595556">
    <property type="component" value="Unassembled WGS sequence"/>
</dbReference>
<gene>
    <name evidence="1" type="ORF">ACFOEN_14545</name>
</gene>
<evidence type="ECO:0000313" key="2">
    <source>
        <dbReference type="Proteomes" id="UP001595556"/>
    </source>
</evidence>
<proteinExistence type="predicted"/>
<name>A0ABV7H4K7_9BURK</name>
<dbReference type="Gene3D" id="1.10.530.10">
    <property type="match status" value="1"/>
</dbReference>
<organism evidence="1 2">
    <name type="scientific">Piscinibacterium candidicorallinum</name>
    <dbReference type="NCBI Taxonomy" id="1793872"/>
    <lineage>
        <taxon>Bacteria</taxon>
        <taxon>Pseudomonadati</taxon>
        <taxon>Pseudomonadota</taxon>
        <taxon>Betaproteobacteria</taxon>
        <taxon>Burkholderiales</taxon>
        <taxon>Piscinibacterium</taxon>
    </lineage>
</organism>
<protein>
    <submittedName>
        <fullName evidence="1">Glycoside hydrolase family 19 protein</fullName>
    </submittedName>
</protein>
<dbReference type="PANTHER" id="PTHR34408">
    <property type="entry name" value="FAMILY PROTEIN, PUTATIVE-RELATED"/>
    <property type="match status" value="1"/>
</dbReference>
<dbReference type="SUPFAM" id="SSF53955">
    <property type="entry name" value="Lysozyme-like"/>
    <property type="match status" value="1"/>
</dbReference>
<dbReference type="PANTHER" id="PTHR34408:SF1">
    <property type="entry name" value="GLYCOSYL HYDROLASE FAMILY 19 DOMAIN-CONTAINING PROTEIN HI_1415"/>
    <property type="match status" value="1"/>
</dbReference>
<comment type="caution">
    <text evidence="1">The sequence shown here is derived from an EMBL/GenBank/DDBJ whole genome shotgun (WGS) entry which is preliminary data.</text>
</comment>
<evidence type="ECO:0000313" key="1">
    <source>
        <dbReference type="EMBL" id="MFC3148849.1"/>
    </source>
</evidence>
<dbReference type="InterPro" id="IPR023346">
    <property type="entry name" value="Lysozyme-like_dom_sf"/>
</dbReference>
<accession>A0ABV7H4K7</accession>
<reference evidence="2" key="1">
    <citation type="journal article" date="2019" name="Int. J. Syst. Evol. Microbiol.">
        <title>The Global Catalogue of Microorganisms (GCM) 10K type strain sequencing project: providing services to taxonomists for standard genome sequencing and annotation.</title>
        <authorList>
            <consortium name="The Broad Institute Genomics Platform"/>
            <consortium name="The Broad Institute Genome Sequencing Center for Infectious Disease"/>
            <person name="Wu L."/>
            <person name="Ma J."/>
        </authorList>
    </citation>
    <scope>NUCLEOTIDE SEQUENCE [LARGE SCALE GENOMIC DNA]</scope>
    <source>
        <strain evidence="2">KCTC 52168</strain>
    </source>
</reference>
<dbReference type="InterPro" id="IPR052354">
    <property type="entry name" value="Cell_Wall_Dynamics_Protein"/>
</dbReference>